<evidence type="ECO:0000313" key="1">
    <source>
        <dbReference type="EMBL" id="KAG5542891.1"/>
    </source>
</evidence>
<dbReference type="AlphaFoldDB" id="A0AAV6JNW5"/>
<name>A0AAV6JNW5_9ERIC</name>
<proteinExistence type="predicted"/>
<gene>
    <name evidence="1" type="ORF">RHGRI_015846</name>
</gene>
<dbReference type="Proteomes" id="UP000823749">
    <property type="component" value="Chromosome 6"/>
</dbReference>
<protein>
    <submittedName>
        <fullName evidence="1">Uncharacterized protein</fullName>
    </submittedName>
</protein>
<accession>A0AAV6JNW5</accession>
<organism evidence="1 2">
    <name type="scientific">Rhododendron griersonianum</name>
    <dbReference type="NCBI Taxonomy" id="479676"/>
    <lineage>
        <taxon>Eukaryota</taxon>
        <taxon>Viridiplantae</taxon>
        <taxon>Streptophyta</taxon>
        <taxon>Embryophyta</taxon>
        <taxon>Tracheophyta</taxon>
        <taxon>Spermatophyta</taxon>
        <taxon>Magnoliopsida</taxon>
        <taxon>eudicotyledons</taxon>
        <taxon>Gunneridae</taxon>
        <taxon>Pentapetalae</taxon>
        <taxon>asterids</taxon>
        <taxon>Ericales</taxon>
        <taxon>Ericaceae</taxon>
        <taxon>Ericoideae</taxon>
        <taxon>Rhodoreae</taxon>
        <taxon>Rhododendron</taxon>
    </lineage>
</organism>
<dbReference type="EMBL" id="JACTNZ010000006">
    <property type="protein sequence ID" value="KAG5542891.1"/>
    <property type="molecule type" value="Genomic_DNA"/>
</dbReference>
<comment type="caution">
    <text evidence="1">The sequence shown here is derived from an EMBL/GenBank/DDBJ whole genome shotgun (WGS) entry which is preliminary data.</text>
</comment>
<keyword evidence="2" id="KW-1185">Reference proteome</keyword>
<reference evidence="1 2" key="1">
    <citation type="submission" date="2020-08" db="EMBL/GenBank/DDBJ databases">
        <title>Plant Genome Project.</title>
        <authorList>
            <person name="Zhang R.-G."/>
        </authorList>
    </citation>
    <scope>NUCLEOTIDE SEQUENCE [LARGE SCALE GENOMIC DNA]</scope>
    <source>
        <strain evidence="1">WSP0</strain>
        <tissue evidence="1">Leaf</tissue>
    </source>
</reference>
<sequence length="77" mass="8756">MRQEVKEVLQENKNKEDRESEVFGELVEVVSTKSTSLSLLTSKDRDFLLSPTGTQLTEKQSCEYLEAHAHPYGITLL</sequence>
<evidence type="ECO:0000313" key="2">
    <source>
        <dbReference type="Proteomes" id="UP000823749"/>
    </source>
</evidence>